<sequence length="209" mass="25016">MKKYELTEELLRLKLSLDREIYEKPQWDYDPVHDISQEFMWNEENVSATSLAEAAIRKGVLLSFCFEVFKDKMLNICDTRNTYYVDSVHTPLYLVEQYRKQIKIERKLQLKIKYENTRIDCSTLEEKYGVDTLEQYEFEEVIKSFNKFVEHESWKTIDVDDGLEYKKYTPQGNKNWFIGRKYSGKTIMKLDVVLKCDVLVTEKMTSSKF</sequence>
<protein>
    <submittedName>
        <fullName evidence="1">Uncharacterized protein</fullName>
    </submittedName>
</protein>
<comment type="caution">
    <text evidence="1">The sequence shown here is derived from an EMBL/GenBank/DDBJ whole genome shotgun (WGS) entry which is preliminary data.</text>
</comment>
<organism evidence="1 2">
    <name type="scientific">Dorea formicigenerans</name>
    <dbReference type="NCBI Taxonomy" id="39486"/>
    <lineage>
        <taxon>Bacteria</taxon>
        <taxon>Bacillati</taxon>
        <taxon>Bacillota</taxon>
        <taxon>Clostridia</taxon>
        <taxon>Lachnospirales</taxon>
        <taxon>Lachnospiraceae</taxon>
        <taxon>Dorea</taxon>
    </lineage>
</organism>
<evidence type="ECO:0000313" key="2">
    <source>
        <dbReference type="Proteomes" id="UP000283652"/>
    </source>
</evidence>
<accession>A0A412EZQ4</accession>
<gene>
    <name evidence="1" type="ORF">DWY33_09405</name>
</gene>
<proteinExistence type="predicted"/>
<dbReference type="EMBL" id="QRUK01000016">
    <property type="protein sequence ID" value="RGR58471.1"/>
    <property type="molecule type" value="Genomic_DNA"/>
</dbReference>
<dbReference type="AlphaFoldDB" id="A0A412EZQ4"/>
<dbReference type="Proteomes" id="UP000283652">
    <property type="component" value="Unassembled WGS sequence"/>
</dbReference>
<dbReference type="RefSeq" id="WP_118398660.1">
    <property type="nucleotide sequence ID" value="NZ_QRUK01000016.1"/>
</dbReference>
<reference evidence="1 2" key="1">
    <citation type="submission" date="2018-08" db="EMBL/GenBank/DDBJ databases">
        <title>A genome reference for cultivated species of the human gut microbiota.</title>
        <authorList>
            <person name="Zou Y."/>
            <person name="Xue W."/>
            <person name="Luo G."/>
        </authorList>
    </citation>
    <scope>NUCLEOTIDE SEQUENCE [LARGE SCALE GENOMIC DNA]</scope>
    <source>
        <strain evidence="1 2">AF25-11</strain>
    </source>
</reference>
<evidence type="ECO:0000313" key="1">
    <source>
        <dbReference type="EMBL" id="RGR58471.1"/>
    </source>
</evidence>
<name>A0A412EZQ4_9FIRM</name>